<keyword evidence="2" id="KW-0472">Membrane</keyword>
<name>A0A0C2YBI2_HEBCY</name>
<dbReference type="OrthoDB" id="3022434at2759"/>
<feature type="transmembrane region" description="Helical" evidence="2">
    <location>
        <begin position="96"/>
        <end position="114"/>
    </location>
</feature>
<evidence type="ECO:0000256" key="1">
    <source>
        <dbReference type="SAM" id="MobiDB-lite"/>
    </source>
</evidence>
<evidence type="ECO:0000313" key="3">
    <source>
        <dbReference type="EMBL" id="KIM38382.1"/>
    </source>
</evidence>
<sequence length="132" mass="13897">MVGAAIAAPAAAAAAQGSASSALHGTRPMLRLASSPAPPPGGDEETREARARSQSHRRRSSHAHTQTQTQTRTHGRQSSRRLVVHKRQEIGVSRDFVLIVALCVGFACAIVLVARPAAMMVMVQPGGGWDLD</sequence>
<evidence type="ECO:0000256" key="2">
    <source>
        <dbReference type="SAM" id="Phobius"/>
    </source>
</evidence>
<gene>
    <name evidence="3" type="ORF">M413DRAFT_420507</name>
</gene>
<reference evidence="4" key="2">
    <citation type="submission" date="2015-01" db="EMBL/GenBank/DDBJ databases">
        <title>Evolutionary Origins and Diversification of the Mycorrhizal Mutualists.</title>
        <authorList>
            <consortium name="DOE Joint Genome Institute"/>
            <consortium name="Mycorrhizal Genomics Consortium"/>
            <person name="Kohler A."/>
            <person name="Kuo A."/>
            <person name="Nagy L.G."/>
            <person name="Floudas D."/>
            <person name="Copeland A."/>
            <person name="Barry K.W."/>
            <person name="Cichocki N."/>
            <person name="Veneault-Fourrey C."/>
            <person name="LaButti K."/>
            <person name="Lindquist E.A."/>
            <person name="Lipzen A."/>
            <person name="Lundell T."/>
            <person name="Morin E."/>
            <person name="Murat C."/>
            <person name="Riley R."/>
            <person name="Ohm R."/>
            <person name="Sun H."/>
            <person name="Tunlid A."/>
            <person name="Henrissat B."/>
            <person name="Grigoriev I.V."/>
            <person name="Hibbett D.S."/>
            <person name="Martin F."/>
        </authorList>
    </citation>
    <scope>NUCLEOTIDE SEQUENCE [LARGE SCALE GENOMIC DNA]</scope>
    <source>
        <strain evidence="4">h7</strain>
    </source>
</reference>
<reference evidence="3 4" key="1">
    <citation type="submission" date="2014-04" db="EMBL/GenBank/DDBJ databases">
        <authorList>
            <consortium name="DOE Joint Genome Institute"/>
            <person name="Kuo A."/>
            <person name="Gay G."/>
            <person name="Dore J."/>
            <person name="Kohler A."/>
            <person name="Nagy L.G."/>
            <person name="Floudas D."/>
            <person name="Copeland A."/>
            <person name="Barry K.W."/>
            <person name="Cichocki N."/>
            <person name="Veneault-Fourrey C."/>
            <person name="LaButti K."/>
            <person name="Lindquist E.A."/>
            <person name="Lipzen A."/>
            <person name="Lundell T."/>
            <person name="Morin E."/>
            <person name="Murat C."/>
            <person name="Sun H."/>
            <person name="Tunlid A."/>
            <person name="Henrissat B."/>
            <person name="Grigoriev I.V."/>
            <person name="Hibbett D.S."/>
            <person name="Martin F."/>
            <person name="Nordberg H.P."/>
            <person name="Cantor M.N."/>
            <person name="Hua S.X."/>
        </authorList>
    </citation>
    <scope>NUCLEOTIDE SEQUENCE [LARGE SCALE GENOMIC DNA]</scope>
    <source>
        <strain evidence="4">h7</strain>
    </source>
</reference>
<organism evidence="3 4">
    <name type="scientific">Hebeloma cylindrosporum</name>
    <dbReference type="NCBI Taxonomy" id="76867"/>
    <lineage>
        <taxon>Eukaryota</taxon>
        <taxon>Fungi</taxon>
        <taxon>Dikarya</taxon>
        <taxon>Basidiomycota</taxon>
        <taxon>Agaricomycotina</taxon>
        <taxon>Agaricomycetes</taxon>
        <taxon>Agaricomycetidae</taxon>
        <taxon>Agaricales</taxon>
        <taxon>Agaricineae</taxon>
        <taxon>Hymenogastraceae</taxon>
        <taxon>Hebeloma</taxon>
    </lineage>
</organism>
<keyword evidence="2" id="KW-1133">Transmembrane helix</keyword>
<feature type="compositionally biased region" description="Basic residues" evidence="1">
    <location>
        <begin position="73"/>
        <end position="82"/>
    </location>
</feature>
<protein>
    <submittedName>
        <fullName evidence="3">Uncharacterized protein</fullName>
    </submittedName>
</protein>
<evidence type="ECO:0000313" key="4">
    <source>
        <dbReference type="Proteomes" id="UP000053424"/>
    </source>
</evidence>
<dbReference type="EMBL" id="KN831791">
    <property type="protein sequence ID" value="KIM38382.1"/>
    <property type="molecule type" value="Genomic_DNA"/>
</dbReference>
<dbReference type="Proteomes" id="UP000053424">
    <property type="component" value="Unassembled WGS sequence"/>
</dbReference>
<proteinExistence type="predicted"/>
<dbReference type="AlphaFoldDB" id="A0A0C2YBI2"/>
<dbReference type="HOGENOM" id="CLU_1917302_0_0_1"/>
<feature type="region of interest" description="Disordered" evidence="1">
    <location>
        <begin position="13"/>
        <end position="82"/>
    </location>
</feature>
<feature type="compositionally biased region" description="Low complexity" evidence="1">
    <location>
        <begin position="13"/>
        <end position="22"/>
    </location>
</feature>
<keyword evidence="2" id="KW-0812">Transmembrane</keyword>
<accession>A0A0C2YBI2</accession>
<feature type="compositionally biased region" description="Low complexity" evidence="1">
    <location>
        <begin position="63"/>
        <end position="72"/>
    </location>
</feature>
<keyword evidence="4" id="KW-1185">Reference proteome</keyword>
<feature type="compositionally biased region" description="Basic residues" evidence="1">
    <location>
        <begin position="53"/>
        <end position="62"/>
    </location>
</feature>